<dbReference type="GO" id="GO:0009231">
    <property type="term" value="P:riboflavin biosynthetic process"/>
    <property type="evidence" value="ECO:0007669"/>
    <property type="project" value="InterPro"/>
</dbReference>
<dbReference type="Pfam" id="PF01872">
    <property type="entry name" value="RibD_C"/>
    <property type="match status" value="1"/>
</dbReference>
<evidence type="ECO:0000259" key="1">
    <source>
        <dbReference type="Pfam" id="PF01872"/>
    </source>
</evidence>
<dbReference type="InterPro" id="IPR050765">
    <property type="entry name" value="Riboflavin_Biosynth_HTPR"/>
</dbReference>
<dbReference type="AlphaFoldDB" id="A0A7X5UUF5"/>
<sequence>MISDNIAEEVAKLKEQPGGDLLLFGGAEIAATFIRLGLIDEFWLFVHPVMLGGGKSLFPELEQRQNLRLLTTRTFGSGAVHLRYSPNLPAK</sequence>
<name>A0A7X5UUF5_9PSEU</name>
<dbReference type="RefSeq" id="WP_313886892.1">
    <property type="nucleotide sequence ID" value="NZ_JAAOYM010000002.1"/>
</dbReference>
<dbReference type="EMBL" id="JAAOYM010000002">
    <property type="protein sequence ID" value="NIJ14449.1"/>
    <property type="molecule type" value="Genomic_DNA"/>
</dbReference>
<proteinExistence type="predicted"/>
<dbReference type="PANTHER" id="PTHR38011:SF11">
    <property type="entry name" value="2,5-DIAMINO-6-RIBOSYLAMINO-4(3H)-PYRIMIDINONE 5'-PHOSPHATE REDUCTASE"/>
    <property type="match status" value="1"/>
</dbReference>
<feature type="domain" description="Bacterial bifunctional deaminase-reductase C-terminal" evidence="1">
    <location>
        <begin position="6"/>
        <end position="80"/>
    </location>
</feature>
<dbReference type="Proteomes" id="UP000545493">
    <property type="component" value="Unassembled WGS sequence"/>
</dbReference>
<reference evidence="2 3" key="1">
    <citation type="submission" date="2020-03" db="EMBL/GenBank/DDBJ databases">
        <title>Sequencing the genomes of 1000 actinobacteria strains.</title>
        <authorList>
            <person name="Klenk H.-P."/>
        </authorList>
    </citation>
    <scope>NUCLEOTIDE SEQUENCE [LARGE SCALE GENOMIC DNA]</scope>
    <source>
        <strain evidence="2 3">DSM 45685</strain>
    </source>
</reference>
<dbReference type="Gene3D" id="3.40.430.10">
    <property type="entry name" value="Dihydrofolate Reductase, subunit A"/>
    <property type="match status" value="1"/>
</dbReference>
<accession>A0A7X5UUF5</accession>
<dbReference type="InterPro" id="IPR002734">
    <property type="entry name" value="RibDG_C"/>
</dbReference>
<keyword evidence="3" id="KW-1185">Reference proteome</keyword>
<dbReference type="InterPro" id="IPR024072">
    <property type="entry name" value="DHFR-like_dom_sf"/>
</dbReference>
<comment type="caution">
    <text evidence="2">The sequence shown here is derived from an EMBL/GenBank/DDBJ whole genome shotgun (WGS) entry which is preliminary data.</text>
</comment>
<evidence type="ECO:0000313" key="3">
    <source>
        <dbReference type="Proteomes" id="UP000545493"/>
    </source>
</evidence>
<protein>
    <submittedName>
        <fullName evidence="2">Dihydrofolate reductase</fullName>
    </submittedName>
</protein>
<dbReference type="SUPFAM" id="SSF53597">
    <property type="entry name" value="Dihydrofolate reductase-like"/>
    <property type="match status" value="1"/>
</dbReference>
<gene>
    <name evidence="2" type="ORF">FHU38_004850</name>
</gene>
<organism evidence="2 3">
    <name type="scientific">Saccharomonospora amisosensis</name>
    <dbReference type="NCBI Taxonomy" id="1128677"/>
    <lineage>
        <taxon>Bacteria</taxon>
        <taxon>Bacillati</taxon>
        <taxon>Actinomycetota</taxon>
        <taxon>Actinomycetes</taxon>
        <taxon>Pseudonocardiales</taxon>
        <taxon>Pseudonocardiaceae</taxon>
        <taxon>Saccharomonospora</taxon>
    </lineage>
</organism>
<dbReference type="PANTHER" id="PTHR38011">
    <property type="entry name" value="DIHYDROFOLATE REDUCTASE FAMILY PROTEIN (AFU_ORTHOLOGUE AFUA_8G06820)"/>
    <property type="match status" value="1"/>
</dbReference>
<evidence type="ECO:0000313" key="2">
    <source>
        <dbReference type="EMBL" id="NIJ14449.1"/>
    </source>
</evidence>
<dbReference type="GO" id="GO:0008703">
    <property type="term" value="F:5-amino-6-(5-phosphoribosylamino)uracil reductase activity"/>
    <property type="evidence" value="ECO:0007669"/>
    <property type="project" value="InterPro"/>
</dbReference>